<organism evidence="2 3">
    <name type="scientific">Escallonia herrerae</name>
    <dbReference type="NCBI Taxonomy" id="1293975"/>
    <lineage>
        <taxon>Eukaryota</taxon>
        <taxon>Viridiplantae</taxon>
        <taxon>Streptophyta</taxon>
        <taxon>Embryophyta</taxon>
        <taxon>Tracheophyta</taxon>
        <taxon>Spermatophyta</taxon>
        <taxon>Magnoliopsida</taxon>
        <taxon>eudicotyledons</taxon>
        <taxon>Gunneridae</taxon>
        <taxon>Pentapetalae</taxon>
        <taxon>asterids</taxon>
        <taxon>campanulids</taxon>
        <taxon>Escalloniales</taxon>
        <taxon>Escalloniaceae</taxon>
        <taxon>Escallonia</taxon>
    </lineage>
</organism>
<dbReference type="Pfam" id="PF00665">
    <property type="entry name" value="rve"/>
    <property type="match status" value="1"/>
</dbReference>
<evidence type="ECO:0000313" key="3">
    <source>
        <dbReference type="Proteomes" id="UP001188597"/>
    </source>
</evidence>
<dbReference type="InterPro" id="IPR036397">
    <property type="entry name" value="RNaseH_sf"/>
</dbReference>
<dbReference type="AlphaFoldDB" id="A0AA88W262"/>
<dbReference type="GO" id="GO:0015074">
    <property type="term" value="P:DNA integration"/>
    <property type="evidence" value="ECO:0007669"/>
    <property type="project" value="InterPro"/>
</dbReference>
<feature type="domain" description="Integrase catalytic" evidence="1">
    <location>
        <begin position="278"/>
        <end position="407"/>
    </location>
</feature>
<gene>
    <name evidence="2" type="ORF">RJ639_003957</name>
</gene>
<proteinExistence type="predicted"/>
<dbReference type="Gene3D" id="1.10.340.70">
    <property type="match status" value="1"/>
</dbReference>
<sequence>MIPKSKAENTQPGANHATIAIHQSKAVLTLFLIKPPDLTSLEDQSTEGRLSTILENETLGRLSPSIILWIPQGKNLDIRYLKQSRRPNYLPTSECLSATSMMELEILENMSLMHTIILGQLTLNQLQAVVLTYHLKMKFQWNTGLENLKETRLWLAPAIWLRADQRIKKHSLLKISEKTRRCKGMNQYVLVDEVLYKKSFSLPYHRCLRPSKSLYALEEVHEGICGQHLGGRTLAQKILRQGYYWPVMQKDAITFTRRCDKCEKFAPVPHTPVAPLTLVVCPINFAIWRMDLLGPFSLASGQRQFVIVGINYFTKWTEAEALATITSAKREDFFWKSVVCHFGIPEALVVDNGKQFDNSNFRTFRTNLSIDLRFTFVAHPQSNDQTENMNRSILQGLKKQLDEAKGG</sequence>
<protein>
    <recommendedName>
        <fullName evidence="1">Integrase catalytic domain-containing protein</fullName>
    </recommendedName>
</protein>
<name>A0AA88W262_9ASTE</name>
<dbReference type="GO" id="GO:0003676">
    <property type="term" value="F:nucleic acid binding"/>
    <property type="evidence" value="ECO:0007669"/>
    <property type="project" value="InterPro"/>
</dbReference>
<dbReference type="InterPro" id="IPR050951">
    <property type="entry name" value="Retrovirus_Pol_polyprotein"/>
</dbReference>
<comment type="caution">
    <text evidence="2">The sequence shown here is derived from an EMBL/GenBank/DDBJ whole genome shotgun (WGS) entry which is preliminary data.</text>
</comment>
<dbReference type="Proteomes" id="UP001188597">
    <property type="component" value="Unassembled WGS sequence"/>
</dbReference>
<dbReference type="PANTHER" id="PTHR37984:SF5">
    <property type="entry name" value="PROTEIN NYNRIN-LIKE"/>
    <property type="match status" value="1"/>
</dbReference>
<dbReference type="InterPro" id="IPR041588">
    <property type="entry name" value="Integrase_H2C2"/>
</dbReference>
<reference evidence="2" key="1">
    <citation type="submission" date="2022-12" db="EMBL/GenBank/DDBJ databases">
        <title>Draft genome assemblies for two species of Escallonia (Escalloniales).</title>
        <authorList>
            <person name="Chanderbali A."/>
            <person name="Dervinis C."/>
            <person name="Anghel I."/>
            <person name="Soltis D."/>
            <person name="Soltis P."/>
            <person name="Zapata F."/>
        </authorList>
    </citation>
    <scope>NUCLEOTIDE SEQUENCE</scope>
    <source>
        <strain evidence="2">UCBG64.0493</strain>
        <tissue evidence="2">Leaf</tissue>
    </source>
</reference>
<dbReference type="SUPFAM" id="SSF53098">
    <property type="entry name" value="Ribonuclease H-like"/>
    <property type="match status" value="1"/>
</dbReference>
<accession>A0AA88W262</accession>
<keyword evidence="3" id="KW-1185">Reference proteome</keyword>
<dbReference type="EMBL" id="JAVXUP010000880">
    <property type="protein sequence ID" value="KAK3019377.1"/>
    <property type="molecule type" value="Genomic_DNA"/>
</dbReference>
<dbReference type="Pfam" id="PF17921">
    <property type="entry name" value="Integrase_H2C2"/>
    <property type="match status" value="1"/>
</dbReference>
<dbReference type="Gene3D" id="3.30.420.10">
    <property type="entry name" value="Ribonuclease H-like superfamily/Ribonuclease H"/>
    <property type="match status" value="1"/>
</dbReference>
<dbReference type="PROSITE" id="PS50994">
    <property type="entry name" value="INTEGRASE"/>
    <property type="match status" value="1"/>
</dbReference>
<dbReference type="PANTHER" id="PTHR37984">
    <property type="entry name" value="PROTEIN CBG26694"/>
    <property type="match status" value="1"/>
</dbReference>
<dbReference type="InterPro" id="IPR001584">
    <property type="entry name" value="Integrase_cat-core"/>
</dbReference>
<dbReference type="InterPro" id="IPR012337">
    <property type="entry name" value="RNaseH-like_sf"/>
</dbReference>
<evidence type="ECO:0000313" key="2">
    <source>
        <dbReference type="EMBL" id="KAK3019377.1"/>
    </source>
</evidence>
<evidence type="ECO:0000259" key="1">
    <source>
        <dbReference type="PROSITE" id="PS50994"/>
    </source>
</evidence>